<dbReference type="EMBL" id="CCYD01000291">
    <property type="protein sequence ID" value="CEG37962.1"/>
    <property type="molecule type" value="Genomic_DNA"/>
</dbReference>
<reference evidence="4" key="1">
    <citation type="submission" date="2014-09" db="EMBL/GenBank/DDBJ databases">
        <authorList>
            <person name="Sharma Rahul"/>
            <person name="Thines Marco"/>
        </authorList>
    </citation>
    <scope>NUCLEOTIDE SEQUENCE [LARGE SCALE GENOMIC DNA]</scope>
</reference>
<keyword evidence="4" id="KW-1185">Reference proteome</keyword>
<name>A0A0P1ACL6_PLAHL</name>
<dbReference type="PANTHER" id="PTHR33664:SF1">
    <property type="entry name" value="DYNEIN AXONEMAL ASSEMBLY FACTOR 9"/>
    <property type="match status" value="1"/>
</dbReference>
<dbReference type="OMA" id="HPAGEKW"/>
<organism evidence="3 4">
    <name type="scientific">Plasmopara halstedii</name>
    <name type="common">Downy mildew of sunflower</name>
    <dbReference type="NCBI Taxonomy" id="4781"/>
    <lineage>
        <taxon>Eukaryota</taxon>
        <taxon>Sar</taxon>
        <taxon>Stramenopiles</taxon>
        <taxon>Oomycota</taxon>
        <taxon>Peronosporomycetes</taxon>
        <taxon>Peronosporales</taxon>
        <taxon>Peronosporaceae</taxon>
        <taxon>Plasmopara</taxon>
    </lineage>
</organism>
<protein>
    <submittedName>
        <fullName evidence="3">Uncharacterized protein</fullName>
    </submittedName>
</protein>
<dbReference type="InterPro" id="IPR057478">
    <property type="entry name" value="DAAF9_2"/>
</dbReference>
<dbReference type="InterPro" id="IPR056498">
    <property type="entry name" value="DAAF9_N"/>
</dbReference>
<sequence length="1136" mass="127202">MDQNEQEERKINAFKNMVMEIKCIGVPFGFDQYGGNLQDPMVFEKWPLVQSYGLDGRDSRDKGFLTMNHQVVNISQEMMQVMAHLDTFSAKRLVKESQPFLAHHFDAFLQKLDHAESPDVRNAKSECELGENLLTSYEFGTMQYRARGLQIAPNRGSRVLFGVRTNALTEVSSSEAFLANSGARSDVPATHMVVQAEDPLTGVRFARTYFFSTGKVCKQIFDDDSLVYSQQQLSENVPKSAADTKTMIDMYALLFYGFKKGVAQLIECMAGNMASIDQCLKLACAEAIQKMIQVDRAESQMLGSQKFPVSFFNDQLHFIVEAMDARGQRIDYLTKDWCLLYCSMTLNNIPSDADSDYSLGSLSIGDTYLFRGRETCETLATQQVLNVTKSFAVFRSWVQSGEEANAIDNFLRSLQSEFILQNRSLCLGKELTLSSDEELGKSPIMSSKAILLFNSKLLPIVRGSWRTYTGGFVFFCPNFNPIIVSIEQNVEWFSILPSSYDELVLLKIVLKIDKDSHLTPLSNVMPVHLESDEIYIPLQSSSRFQVEVFKALESWKATAAALNTLVNQASELLKNQQVGLQREQNGIHAEIPSQVKATCEMLVSKQSFVGQDARTIDKLFPQDFIPNEPDEFSTVSLPISKNPSRLDVPVTIMIGIPGSGVEALGKLVCSISSSSFTWIPINIDLRNLEPEKQQKMENNGLFILSGEISRALDRINESAQSLHLPPRILISITGYIDPIMVAIAVRRGAHNAPLSSTIGAIITCLSAVNVNVPDPLDAQAPLPKVFDQMTAGFVTHLVVTNSSYVSEVVLQRLRSRMDQVNPFTDVIVLSHDVFEGPITPLLSVDRFESVEHKQYRGFHFQDWDSSVLSDDISSMYTRYVAELEPTQSPVSFRFEIGTGLDRYRFLQSVVKTLTPYATLAKSLDRIYPIDKNNMKGIRIAQTIAINKARQDIQKTSSSSSISCSDVVSLDGRSQSCWCVEGQVVFKDEPDRVYEYLSTGTLARIWVGLSHDKNTKNVFSTEVKITGQGLNAQKLHQLLLSCYDHADSLSNHPRSKASISHEEKCEIQRQHAADPLPEGYLFDGTNYVDFFGSRYEFHPCIARFIDEYIAAVNDDKKVTKVKASAKLGFQCFVKQLV</sequence>
<proteinExistence type="predicted"/>
<evidence type="ECO:0000259" key="1">
    <source>
        <dbReference type="Pfam" id="PF23281"/>
    </source>
</evidence>
<feature type="domain" description="DAAF9" evidence="2">
    <location>
        <begin position="650"/>
        <end position="853"/>
    </location>
</feature>
<dbReference type="InterPro" id="IPR040342">
    <property type="entry name" value="DNAAF9"/>
</dbReference>
<dbReference type="STRING" id="4781.A0A0P1ACL6"/>
<evidence type="ECO:0000259" key="2">
    <source>
        <dbReference type="Pfam" id="PF25204"/>
    </source>
</evidence>
<dbReference type="GeneID" id="36401062"/>
<dbReference type="RefSeq" id="XP_024574331.1">
    <property type="nucleotide sequence ID" value="XM_024723344.1"/>
</dbReference>
<dbReference type="Pfam" id="PF25204">
    <property type="entry name" value="DAAF9_2"/>
    <property type="match status" value="1"/>
</dbReference>
<accession>A0A0P1ACL6</accession>
<dbReference type="Pfam" id="PF23281">
    <property type="entry name" value="DAAF9_N"/>
    <property type="match status" value="1"/>
</dbReference>
<feature type="domain" description="DAAF9 N-terminal" evidence="1">
    <location>
        <begin position="2"/>
        <end position="82"/>
    </location>
</feature>
<dbReference type="Proteomes" id="UP000054928">
    <property type="component" value="Unassembled WGS sequence"/>
</dbReference>
<dbReference type="PANTHER" id="PTHR33664">
    <property type="entry name" value="RCG26366"/>
    <property type="match status" value="1"/>
</dbReference>
<dbReference type="AlphaFoldDB" id="A0A0P1ACL6"/>
<dbReference type="OrthoDB" id="72033at2759"/>
<evidence type="ECO:0000313" key="3">
    <source>
        <dbReference type="EMBL" id="CEG37962.1"/>
    </source>
</evidence>
<evidence type="ECO:0000313" key="4">
    <source>
        <dbReference type="Proteomes" id="UP000054928"/>
    </source>
</evidence>